<name>A0AAN7PU52_9COLE</name>
<evidence type="ECO:0000256" key="11">
    <source>
        <dbReference type="SAM" id="Phobius"/>
    </source>
</evidence>
<evidence type="ECO:0000256" key="2">
    <source>
        <dbReference type="ARBA" id="ARBA00022679"/>
    </source>
</evidence>
<dbReference type="InterPro" id="IPR001841">
    <property type="entry name" value="Znf_RING"/>
</dbReference>
<dbReference type="GO" id="GO:0004842">
    <property type="term" value="F:ubiquitin-protein transferase activity"/>
    <property type="evidence" value="ECO:0007669"/>
    <property type="project" value="TreeGrafter"/>
</dbReference>
<comment type="subcellular location">
    <subcellularLocation>
        <location evidence="1">Membrane</location>
        <topology evidence="1">Multi-pass membrane protein</topology>
    </subcellularLocation>
</comment>
<accession>A0AAN7PU52</accession>
<keyword evidence="6" id="KW-0833">Ubl conjugation pathway</keyword>
<dbReference type="PROSITE" id="PS51292">
    <property type="entry name" value="ZF_RING_CH"/>
    <property type="match status" value="1"/>
</dbReference>
<reference evidence="15" key="1">
    <citation type="submission" date="2023-01" db="EMBL/GenBank/DDBJ databases">
        <title>Key to firefly adult light organ development and bioluminescence: homeobox transcription factors regulate luciferase expression and transportation to peroxisome.</title>
        <authorList>
            <person name="Fu X."/>
        </authorList>
    </citation>
    <scope>NUCLEOTIDE SEQUENCE [LARGE SCALE GENOMIC DNA]</scope>
</reference>
<evidence type="ECO:0008006" key="16">
    <source>
        <dbReference type="Google" id="ProtNLM"/>
    </source>
</evidence>
<dbReference type="InterPro" id="IPR013083">
    <property type="entry name" value="Znf_RING/FYVE/PHD"/>
</dbReference>
<evidence type="ECO:0000256" key="5">
    <source>
        <dbReference type="ARBA" id="ARBA00022771"/>
    </source>
</evidence>
<keyword evidence="15" id="KW-1185">Reference proteome</keyword>
<evidence type="ECO:0000256" key="9">
    <source>
        <dbReference type="ARBA" id="ARBA00023136"/>
    </source>
</evidence>
<dbReference type="AlphaFoldDB" id="A0AAN7PU52"/>
<dbReference type="PROSITE" id="PS50089">
    <property type="entry name" value="ZF_RING_2"/>
    <property type="match status" value="1"/>
</dbReference>
<evidence type="ECO:0000256" key="10">
    <source>
        <dbReference type="PROSITE-ProRule" id="PRU00175"/>
    </source>
</evidence>
<dbReference type="Pfam" id="PF12906">
    <property type="entry name" value="RINGv"/>
    <property type="match status" value="1"/>
</dbReference>
<protein>
    <recommendedName>
        <fullName evidence="16">RING-CH-type domain-containing protein</fullName>
    </recommendedName>
</protein>
<keyword evidence="3 11" id="KW-0812">Transmembrane</keyword>
<feature type="transmembrane region" description="Helical" evidence="11">
    <location>
        <begin position="167"/>
        <end position="187"/>
    </location>
</feature>
<keyword evidence="2" id="KW-0808">Transferase</keyword>
<evidence type="ECO:0000313" key="14">
    <source>
        <dbReference type="EMBL" id="KAK4875827.1"/>
    </source>
</evidence>
<keyword evidence="4" id="KW-0479">Metal-binding</keyword>
<dbReference type="InterPro" id="IPR011016">
    <property type="entry name" value="Znf_RING-CH"/>
</dbReference>
<organism evidence="14 15">
    <name type="scientific">Aquatica leii</name>
    <dbReference type="NCBI Taxonomy" id="1421715"/>
    <lineage>
        <taxon>Eukaryota</taxon>
        <taxon>Metazoa</taxon>
        <taxon>Ecdysozoa</taxon>
        <taxon>Arthropoda</taxon>
        <taxon>Hexapoda</taxon>
        <taxon>Insecta</taxon>
        <taxon>Pterygota</taxon>
        <taxon>Neoptera</taxon>
        <taxon>Endopterygota</taxon>
        <taxon>Coleoptera</taxon>
        <taxon>Polyphaga</taxon>
        <taxon>Elateriformia</taxon>
        <taxon>Elateroidea</taxon>
        <taxon>Lampyridae</taxon>
        <taxon>Luciolinae</taxon>
        <taxon>Aquatica</taxon>
    </lineage>
</organism>
<evidence type="ECO:0000256" key="6">
    <source>
        <dbReference type="ARBA" id="ARBA00022786"/>
    </source>
</evidence>
<evidence type="ECO:0000259" key="12">
    <source>
        <dbReference type="PROSITE" id="PS50089"/>
    </source>
</evidence>
<feature type="domain" description="RING-type" evidence="12">
    <location>
        <begin position="41"/>
        <end position="87"/>
    </location>
</feature>
<dbReference type="PANTHER" id="PTHR46065:SF3">
    <property type="entry name" value="FI20425P1"/>
    <property type="match status" value="1"/>
</dbReference>
<keyword evidence="7" id="KW-0862">Zinc</keyword>
<proteinExistence type="predicted"/>
<gene>
    <name evidence="14" type="ORF">RN001_012249</name>
</gene>
<dbReference type="GO" id="GO:0016020">
    <property type="term" value="C:membrane"/>
    <property type="evidence" value="ECO:0007669"/>
    <property type="project" value="UniProtKB-SubCell"/>
</dbReference>
<feature type="transmembrane region" description="Helical" evidence="11">
    <location>
        <begin position="126"/>
        <end position="147"/>
    </location>
</feature>
<evidence type="ECO:0000259" key="13">
    <source>
        <dbReference type="PROSITE" id="PS51292"/>
    </source>
</evidence>
<dbReference type="SMART" id="SM00744">
    <property type="entry name" value="RINGv"/>
    <property type="match status" value="1"/>
</dbReference>
<dbReference type="Proteomes" id="UP001353858">
    <property type="component" value="Unassembled WGS sequence"/>
</dbReference>
<evidence type="ECO:0000256" key="7">
    <source>
        <dbReference type="ARBA" id="ARBA00022833"/>
    </source>
</evidence>
<evidence type="ECO:0000256" key="4">
    <source>
        <dbReference type="ARBA" id="ARBA00022723"/>
    </source>
</evidence>
<evidence type="ECO:0000256" key="8">
    <source>
        <dbReference type="ARBA" id="ARBA00022989"/>
    </source>
</evidence>
<dbReference type="GO" id="GO:0016567">
    <property type="term" value="P:protein ubiquitination"/>
    <property type="evidence" value="ECO:0007669"/>
    <property type="project" value="TreeGrafter"/>
</dbReference>
<dbReference type="PANTHER" id="PTHR46065">
    <property type="entry name" value="E3 UBIQUITIN-PROTEIN LIGASE MARCH 2/3 FAMILY MEMBER"/>
    <property type="match status" value="1"/>
</dbReference>
<keyword evidence="9 11" id="KW-0472">Membrane</keyword>
<keyword evidence="5 10" id="KW-0863">Zinc-finger</keyword>
<sequence length="287" mass="32917">MSKSNQQKPSGSHSAIKSLERKKSTIITVDPDKSSIISIVCRICYDGDKDEPIITPCRCKGTVAFVHRTCLETWLAESNSTSCELCHYVYRTERTPKYTARESIGRWFRNHPQNPGFPIRGLRNDLYACAILTPLAIIITYICLFSADYYNQKKFANIPAAKWTSVSLLVMISIMIIGYYLWVYMIIRYHGRAWYYCWQRECVVRYIPPSTQSVCFRNDCNYIEVQTTPNNEEANVNDLEQIHTLNDIIPEPVATTIEENLDIPLEVITSSENAENVDDTTVQDTLV</sequence>
<feature type="domain" description="RING-CH-type" evidence="13">
    <location>
        <begin position="33"/>
        <end position="93"/>
    </location>
</feature>
<evidence type="ECO:0000256" key="3">
    <source>
        <dbReference type="ARBA" id="ARBA00022692"/>
    </source>
</evidence>
<evidence type="ECO:0000313" key="15">
    <source>
        <dbReference type="Proteomes" id="UP001353858"/>
    </source>
</evidence>
<keyword evidence="8 11" id="KW-1133">Transmembrane helix</keyword>
<dbReference type="SUPFAM" id="SSF57850">
    <property type="entry name" value="RING/U-box"/>
    <property type="match status" value="1"/>
</dbReference>
<dbReference type="EMBL" id="JARPUR010000005">
    <property type="protein sequence ID" value="KAK4875827.1"/>
    <property type="molecule type" value="Genomic_DNA"/>
</dbReference>
<dbReference type="GO" id="GO:0008270">
    <property type="term" value="F:zinc ion binding"/>
    <property type="evidence" value="ECO:0007669"/>
    <property type="project" value="UniProtKB-KW"/>
</dbReference>
<evidence type="ECO:0000256" key="1">
    <source>
        <dbReference type="ARBA" id="ARBA00004141"/>
    </source>
</evidence>
<dbReference type="Gene3D" id="3.30.40.10">
    <property type="entry name" value="Zinc/RING finger domain, C3HC4 (zinc finger)"/>
    <property type="match status" value="1"/>
</dbReference>
<comment type="caution">
    <text evidence="14">The sequence shown here is derived from an EMBL/GenBank/DDBJ whole genome shotgun (WGS) entry which is preliminary data.</text>
</comment>